<accession>A0A4U6R349</accession>
<evidence type="ECO:0000259" key="1">
    <source>
        <dbReference type="Pfam" id="PF07045"/>
    </source>
</evidence>
<dbReference type="Gene3D" id="3.30.70.100">
    <property type="match status" value="1"/>
</dbReference>
<dbReference type="PANTHER" id="PTHR41521:SF4">
    <property type="entry name" value="BLR0684 PROTEIN"/>
    <property type="match status" value="1"/>
</dbReference>
<dbReference type="PANTHER" id="PTHR41521">
    <property type="match status" value="1"/>
</dbReference>
<dbReference type="Pfam" id="PF07045">
    <property type="entry name" value="DUF1330"/>
    <property type="match status" value="1"/>
</dbReference>
<comment type="caution">
    <text evidence="2">The sequence shown here is derived from an EMBL/GenBank/DDBJ whole genome shotgun (WGS) entry which is preliminary data.</text>
</comment>
<gene>
    <name evidence="2" type="ORF">FDP08_00955</name>
</gene>
<reference evidence="2 3" key="1">
    <citation type="submission" date="2019-05" db="EMBL/GenBank/DDBJ databases">
        <title>Marinobacter panjinensis sp. nov., a moderately halophilic bacterium isolated from sea tidal flat environment.</title>
        <authorList>
            <person name="Yang W."/>
            <person name="An M."/>
            <person name="He W."/>
            <person name="Luo X."/>
            <person name="Zhu L."/>
            <person name="Chen G."/>
            <person name="Zhang Y."/>
            <person name="Wang Y."/>
        </authorList>
    </citation>
    <scope>NUCLEOTIDE SEQUENCE [LARGE SCALE GENOMIC DNA]</scope>
    <source>
        <strain evidence="2 3">PJ-16</strain>
    </source>
</reference>
<dbReference type="AlphaFoldDB" id="A0A4U6R349"/>
<dbReference type="SUPFAM" id="SSF54909">
    <property type="entry name" value="Dimeric alpha+beta barrel"/>
    <property type="match status" value="1"/>
</dbReference>
<evidence type="ECO:0000313" key="3">
    <source>
        <dbReference type="Proteomes" id="UP000308488"/>
    </source>
</evidence>
<organism evidence="2 3">
    <name type="scientific">Marinobacter panjinensis</name>
    <dbReference type="NCBI Taxonomy" id="2576384"/>
    <lineage>
        <taxon>Bacteria</taxon>
        <taxon>Pseudomonadati</taxon>
        <taxon>Pseudomonadota</taxon>
        <taxon>Gammaproteobacteria</taxon>
        <taxon>Pseudomonadales</taxon>
        <taxon>Marinobacteraceae</taxon>
        <taxon>Marinobacter</taxon>
    </lineage>
</organism>
<dbReference type="InterPro" id="IPR011008">
    <property type="entry name" value="Dimeric_a/b-barrel"/>
</dbReference>
<dbReference type="Proteomes" id="UP000308488">
    <property type="component" value="Unassembled WGS sequence"/>
</dbReference>
<dbReference type="RefSeq" id="WP_137434178.1">
    <property type="nucleotide sequence ID" value="NZ_JANRHC010000004.1"/>
</dbReference>
<evidence type="ECO:0000313" key="2">
    <source>
        <dbReference type="EMBL" id="TKV66756.1"/>
    </source>
</evidence>
<protein>
    <submittedName>
        <fullName evidence="2">DUF1330 domain-containing protein</fullName>
    </submittedName>
</protein>
<sequence>MTAYVIGQITVNDPAKWEEYRSKVPATLAPWGAELVLRGTRAKVLSGQHPHTDTVVIRFPDMESAVNWHNSAAYQALVPLRTQAADVDLISYEADS</sequence>
<name>A0A4U6R349_9GAMM</name>
<feature type="domain" description="DUF1330" evidence="1">
    <location>
        <begin position="2"/>
        <end position="90"/>
    </location>
</feature>
<keyword evidence="3" id="KW-1185">Reference proteome</keyword>
<proteinExistence type="predicted"/>
<dbReference type="EMBL" id="SZYH01000001">
    <property type="protein sequence ID" value="TKV66756.1"/>
    <property type="molecule type" value="Genomic_DNA"/>
</dbReference>
<dbReference type="OrthoDB" id="9806380at2"/>
<dbReference type="InterPro" id="IPR010753">
    <property type="entry name" value="DUF1330"/>
</dbReference>